<dbReference type="AlphaFoldDB" id="A0A1M5P2U4"/>
<sequence length="257" mass="28701">MVTKLIKKVYSTSIYLFLYLPIFLLILYSFNNSRYSANWSGFTLKWYKELIVDTSIISALYNTLTIGILSALIATIIGTITAIAVHNMTPNAKNTFLNLIYIPVINPDIVIGISLLALFVWFKVKLGFLTILIAHITFNIPYVVLAILPKLKQLNPHLEEAALDLGASPLYAFFKVILPEIMPGIITGALFAFTLSLDDFIVTFFNTGSGINTLPIKVYSMTKRGVSPKINAVSTIMFMSVLILLLILQKRTKKIDE</sequence>
<dbReference type="InterPro" id="IPR051789">
    <property type="entry name" value="Bact_Polyamine_Transport"/>
</dbReference>
<dbReference type="GO" id="GO:0055085">
    <property type="term" value="P:transmembrane transport"/>
    <property type="evidence" value="ECO:0007669"/>
    <property type="project" value="InterPro"/>
</dbReference>
<feature type="transmembrane region" description="Helical" evidence="8">
    <location>
        <begin position="12"/>
        <end position="30"/>
    </location>
</feature>
<dbReference type="InterPro" id="IPR000515">
    <property type="entry name" value="MetI-like"/>
</dbReference>
<dbReference type="CDD" id="cd06261">
    <property type="entry name" value="TM_PBP2"/>
    <property type="match status" value="1"/>
</dbReference>
<feature type="transmembrane region" description="Helical" evidence="8">
    <location>
        <begin position="59"/>
        <end position="84"/>
    </location>
</feature>
<accession>A0A1M5P2U4</accession>
<dbReference type="Pfam" id="PF00528">
    <property type="entry name" value="BPD_transp_1"/>
    <property type="match status" value="1"/>
</dbReference>
<keyword evidence="6 8" id="KW-1133">Transmembrane helix</keyword>
<keyword evidence="3 8" id="KW-0813">Transport</keyword>
<feature type="transmembrane region" description="Helical" evidence="8">
    <location>
        <begin position="170"/>
        <end position="195"/>
    </location>
</feature>
<evidence type="ECO:0000256" key="5">
    <source>
        <dbReference type="ARBA" id="ARBA00022692"/>
    </source>
</evidence>
<dbReference type="SUPFAM" id="SSF161098">
    <property type="entry name" value="MetI-like"/>
    <property type="match status" value="1"/>
</dbReference>
<keyword evidence="11" id="KW-1185">Reference proteome</keyword>
<keyword evidence="5 8" id="KW-0812">Transmembrane</keyword>
<dbReference type="EMBL" id="FQXH01000005">
    <property type="protein sequence ID" value="SHG96068.1"/>
    <property type="molecule type" value="Genomic_DNA"/>
</dbReference>
<organism evidence="10 11">
    <name type="scientific">Tepidibacter thalassicus DSM 15285</name>
    <dbReference type="NCBI Taxonomy" id="1123350"/>
    <lineage>
        <taxon>Bacteria</taxon>
        <taxon>Bacillati</taxon>
        <taxon>Bacillota</taxon>
        <taxon>Clostridia</taxon>
        <taxon>Peptostreptococcales</taxon>
        <taxon>Peptostreptococcaceae</taxon>
        <taxon>Tepidibacter</taxon>
    </lineage>
</organism>
<dbReference type="Gene3D" id="1.10.3720.10">
    <property type="entry name" value="MetI-like"/>
    <property type="match status" value="1"/>
</dbReference>
<feature type="transmembrane region" description="Helical" evidence="8">
    <location>
        <begin position="96"/>
        <end position="122"/>
    </location>
</feature>
<evidence type="ECO:0000256" key="3">
    <source>
        <dbReference type="ARBA" id="ARBA00022448"/>
    </source>
</evidence>
<comment type="similarity">
    <text evidence="2">Belongs to the binding-protein-dependent transport system permease family. CysTW subfamily.</text>
</comment>
<dbReference type="Proteomes" id="UP000242520">
    <property type="component" value="Unassembled WGS sequence"/>
</dbReference>
<proteinExistence type="inferred from homology"/>
<dbReference type="PROSITE" id="PS50928">
    <property type="entry name" value="ABC_TM1"/>
    <property type="match status" value="1"/>
</dbReference>
<name>A0A1M5P2U4_9FIRM</name>
<dbReference type="GO" id="GO:0005886">
    <property type="term" value="C:plasma membrane"/>
    <property type="evidence" value="ECO:0007669"/>
    <property type="project" value="UniProtKB-SubCell"/>
</dbReference>
<evidence type="ECO:0000313" key="11">
    <source>
        <dbReference type="Proteomes" id="UP000242520"/>
    </source>
</evidence>
<evidence type="ECO:0000256" key="1">
    <source>
        <dbReference type="ARBA" id="ARBA00004651"/>
    </source>
</evidence>
<dbReference type="STRING" id="1123350.SAMN02744040_00356"/>
<evidence type="ECO:0000256" key="2">
    <source>
        <dbReference type="ARBA" id="ARBA00007069"/>
    </source>
</evidence>
<dbReference type="RefSeq" id="WP_072723147.1">
    <property type="nucleotide sequence ID" value="NZ_FQXH01000005.1"/>
</dbReference>
<evidence type="ECO:0000259" key="9">
    <source>
        <dbReference type="PROSITE" id="PS50928"/>
    </source>
</evidence>
<dbReference type="PANTHER" id="PTHR43848">
    <property type="entry name" value="PUTRESCINE TRANSPORT SYSTEM PERMEASE PROTEIN POTI"/>
    <property type="match status" value="1"/>
</dbReference>
<evidence type="ECO:0000256" key="7">
    <source>
        <dbReference type="ARBA" id="ARBA00023136"/>
    </source>
</evidence>
<evidence type="ECO:0000313" key="10">
    <source>
        <dbReference type="EMBL" id="SHG96068.1"/>
    </source>
</evidence>
<evidence type="ECO:0000256" key="4">
    <source>
        <dbReference type="ARBA" id="ARBA00022475"/>
    </source>
</evidence>
<gene>
    <name evidence="10" type="ORF">SAMN02744040_00356</name>
</gene>
<feature type="transmembrane region" description="Helical" evidence="8">
    <location>
        <begin position="128"/>
        <end position="149"/>
    </location>
</feature>
<keyword evidence="7 8" id="KW-0472">Membrane</keyword>
<reference evidence="11" key="1">
    <citation type="submission" date="2016-11" db="EMBL/GenBank/DDBJ databases">
        <authorList>
            <person name="Varghese N."/>
            <person name="Submissions S."/>
        </authorList>
    </citation>
    <scope>NUCLEOTIDE SEQUENCE [LARGE SCALE GENOMIC DNA]</scope>
    <source>
        <strain evidence="11">DSM 15285</strain>
    </source>
</reference>
<feature type="transmembrane region" description="Helical" evidence="8">
    <location>
        <begin position="230"/>
        <end position="248"/>
    </location>
</feature>
<dbReference type="PANTHER" id="PTHR43848:SF2">
    <property type="entry name" value="PUTRESCINE TRANSPORT SYSTEM PERMEASE PROTEIN POTI"/>
    <property type="match status" value="1"/>
</dbReference>
<comment type="subcellular location">
    <subcellularLocation>
        <location evidence="1 8">Cell membrane</location>
        <topology evidence="1 8">Multi-pass membrane protein</topology>
    </subcellularLocation>
</comment>
<dbReference type="InterPro" id="IPR035906">
    <property type="entry name" value="MetI-like_sf"/>
</dbReference>
<feature type="domain" description="ABC transmembrane type-1" evidence="9">
    <location>
        <begin position="60"/>
        <end position="248"/>
    </location>
</feature>
<dbReference type="OrthoDB" id="9782004at2"/>
<evidence type="ECO:0000256" key="8">
    <source>
        <dbReference type="RuleBase" id="RU363032"/>
    </source>
</evidence>
<protein>
    <submittedName>
        <fullName evidence="10">Spermidine/putrescine transport system permease protein</fullName>
    </submittedName>
</protein>
<evidence type="ECO:0000256" key="6">
    <source>
        <dbReference type="ARBA" id="ARBA00022989"/>
    </source>
</evidence>
<keyword evidence="4" id="KW-1003">Cell membrane</keyword>